<dbReference type="OrthoDB" id="981508at2"/>
<name>A0A417Y051_9ACTN</name>
<dbReference type="Proteomes" id="UP000283644">
    <property type="component" value="Unassembled WGS sequence"/>
</dbReference>
<evidence type="ECO:0000313" key="3">
    <source>
        <dbReference type="Proteomes" id="UP000283644"/>
    </source>
</evidence>
<comment type="caution">
    <text evidence="2">The sequence shown here is derived from an EMBL/GenBank/DDBJ whole genome shotgun (WGS) entry which is preliminary data.</text>
</comment>
<gene>
    <name evidence="2" type="ORF">D0Z08_17050</name>
</gene>
<evidence type="ECO:0000256" key="1">
    <source>
        <dbReference type="SAM" id="MobiDB-lite"/>
    </source>
</evidence>
<dbReference type="SUPFAM" id="SSF52540">
    <property type="entry name" value="P-loop containing nucleoside triphosphate hydrolases"/>
    <property type="match status" value="1"/>
</dbReference>
<organism evidence="2 3">
    <name type="scientific">Nocardioides immobilis</name>
    <dbReference type="NCBI Taxonomy" id="2049295"/>
    <lineage>
        <taxon>Bacteria</taxon>
        <taxon>Bacillati</taxon>
        <taxon>Actinomycetota</taxon>
        <taxon>Actinomycetes</taxon>
        <taxon>Propionibacteriales</taxon>
        <taxon>Nocardioidaceae</taxon>
        <taxon>Nocardioides</taxon>
    </lineage>
</organism>
<feature type="compositionally biased region" description="Basic residues" evidence="1">
    <location>
        <begin position="434"/>
        <end position="444"/>
    </location>
</feature>
<dbReference type="Gene3D" id="3.40.50.300">
    <property type="entry name" value="P-loop containing nucleotide triphosphate hydrolases"/>
    <property type="match status" value="1"/>
</dbReference>
<dbReference type="EMBL" id="QXGH01000020">
    <property type="protein sequence ID" value="RHW26030.1"/>
    <property type="molecule type" value="Genomic_DNA"/>
</dbReference>
<accession>A0A417Y051</accession>
<feature type="region of interest" description="Disordered" evidence="1">
    <location>
        <begin position="372"/>
        <end position="453"/>
    </location>
</feature>
<proteinExistence type="predicted"/>
<feature type="compositionally biased region" description="Basic residues" evidence="1">
    <location>
        <begin position="385"/>
        <end position="395"/>
    </location>
</feature>
<keyword evidence="3" id="KW-1185">Reference proteome</keyword>
<protein>
    <recommendedName>
        <fullName evidence="4">Sulfotransferase domain-containing protein</fullName>
    </recommendedName>
</protein>
<dbReference type="AlphaFoldDB" id="A0A417Y051"/>
<evidence type="ECO:0008006" key="4">
    <source>
        <dbReference type="Google" id="ProtNLM"/>
    </source>
</evidence>
<dbReference type="InterPro" id="IPR027417">
    <property type="entry name" value="P-loop_NTPase"/>
</dbReference>
<sequence length="613" mass="68959">MDRLEETVGTDVRLIFTFRRFTDFAYSRYLQKARSRRLAATFLDELEGKGKGKGKGNFYHPLGELLERYVEQFGSENFLFMEYEKHFKRDAPQFEEKIYDFLGLPNDVSYYSSDADEKVNAGYTPRFVHAKDGDYEEERDGAVYRVPKGTLVYCNGRGYQNPHWDDPSPQVIEEAAKCESLWTKTMDRELYQYVQEKYTLPLAEDVKARLGIDLSYWDIEPRGIAYVDAPCRTPTSCPAGRTCTRPRRGDEVVVHAVIVGNSNCVFRFGFSKIVTERLAAENIDVYNLSMGGSCSLFHVHMWNQHRQLLETADLVILDSMIIDIYHRRKAALSADQVERSINDMYAPLQHAAGSGRVGVLPLDGLRALVPGPRRLRVPPQELPAPRHRRTRHLRRGGQAPGRARRRVHEGQPPPPEVLHEDRRPAVRPPAVGGRAHRPRARARPPGRGGSLPVADARRPLFFDLARVTHQSKHTTRTVAELEGSIPFRRFAGLSAMGVFQWNKGGDARLALDGLDGLDEPFVKQLRGGFAVFDAFTAEPVVGDETEVRVASDDEPPSEPPYKEPSDGALMSPHLMGFLFRQPGQEIVLEGGPRSAVELTPVIEDRIFGPAADA</sequence>
<reference evidence="2 3" key="1">
    <citation type="submission" date="2018-09" db="EMBL/GenBank/DDBJ databases">
        <title>Genome sequencing of Nocardioides immobilis CCTCC AB 2017083 for comparison to Nocardioides silvaticus.</title>
        <authorList>
            <person name="Li C."/>
            <person name="Wang G."/>
        </authorList>
    </citation>
    <scope>NUCLEOTIDE SEQUENCE [LARGE SCALE GENOMIC DNA]</scope>
    <source>
        <strain evidence="2 3">CCTCC AB 2017083</strain>
    </source>
</reference>
<dbReference type="RefSeq" id="WP_118926442.1">
    <property type="nucleotide sequence ID" value="NZ_QXGH01000020.1"/>
</dbReference>
<feature type="region of interest" description="Disordered" evidence="1">
    <location>
        <begin position="545"/>
        <end position="567"/>
    </location>
</feature>
<evidence type="ECO:0000313" key="2">
    <source>
        <dbReference type="EMBL" id="RHW26030.1"/>
    </source>
</evidence>